<feature type="domain" description="DnaA N-terminal" evidence="2">
    <location>
        <begin position="401"/>
        <end position="464"/>
    </location>
</feature>
<dbReference type="Pfam" id="PF11638">
    <property type="entry name" value="DnaA_N"/>
    <property type="match status" value="1"/>
</dbReference>
<comment type="caution">
    <text evidence="3">The sequence shown here is derived from an EMBL/GenBank/DDBJ whole genome shotgun (WGS) entry which is preliminary data.</text>
</comment>
<gene>
    <name evidence="3" type="ORF">Megvenef_00672</name>
</gene>
<accession>A0ABU5NC00</accession>
<evidence type="ECO:0000313" key="3">
    <source>
        <dbReference type="EMBL" id="MEA0970704.1"/>
    </source>
</evidence>
<protein>
    <submittedName>
        <fullName evidence="3">DNA-like protein</fullName>
    </submittedName>
</protein>
<reference evidence="3 4" key="1">
    <citation type="submission" date="2023-03" db="EMBL/GenBank/DDBJ databases">
        <title>Host association and intracellularity evolved multiple times independently in the Rickettsiales.</title>
        <authorList>
            <person name="Castelli M."/>
            <person name="Nardi T."/>
            <person name="Gammuto L."/>
            <person name="Bellinzona G."/>
            <person name="Sabaneyeva E."/>
            <person name="Potekhin A."/>
            <person name="Serra V."/>
            <person name="Petroni G."/>
            <person name="Sassera D."/>
        </authorList>
    </citation>
    <scope>NUCLEOTIDE SEQUENCE [LARGE SCALE GENOMIC DNA]</scope>
    <source>
        <strain evidence="3 4">Sr 2-6</strain>
    </source>
</reference>
<dbReference type="Proteomes" id="UP001291687">
    <property type="component" value="Unassembled WGS sequence"/>
</dbReference>
<organism evidence="3 4">
    <name type="scientific">Candidatus Megaera venefica</name>
    <dbReference type="NCBI Taxonomy" id="2055910"/>
    <lineage>
        <taxon>Bacteria</taxon>
        <taxon>Pseudomonadati</taxon>
        <taxon>Pseudomonadota</taxon>
        <taxon>Alphaproteobacteria</taxon>
        <taxon>Rickettsiales</taxon>
        <taxon>Rickettsiaceae</taxon>
        <taxon>Candidatus Megaera</taxon>
    </lineage>
</organism>
<keyword evidence="4" id="KW-1185">Reference proteome</keyword>
<feature type="compositionally biased region" description="Basic and acidic residues" evidence="1">
    <location>
        <begin position="153"/>
        <end position="165"/>
    </location>
</feature>
<dbReference type="RefSeq" id="WP_322776605.1">
    <property type="nucleotide sequence ID" value="NZ_JARJFB010000037.1"/>
</dbReference>
<dbReference type="InterPro" id="IPR024633">
    <property type="entry name" value="DnaA_N_dom"/>
</dbReference>
<proteinExistence type="predicted"/>
<dbReference type="EMBL" id="JARJFB010000037">
    <property type="protein sequence ID" value="MEA0970704.1"/>
    <property type="molecule type" value="Genomic_DNA"/>
</dbReference>
<dbReference type="Gene3D" id="3.30.300.180">
    <property type="match status" value="1"/>
</dbReference>
<feature type="region of interest" description="Disordered" evidence="1">
    <location>
        <begin position="135"/>
        <end position="165"/>
    </location>
</feature>
<name>A0ABU5NC00_9RICK</name>
<evidence type="ECO:0000259" key="2">
    <source>
        <dbReference type="Pfam" id="PF11638"/>
    </source>
</evidence>
<dbReference type="InterPro" id="IPR038454">
    <property type="entry name" value="DnaA_N_sf"/>
</dbReference>
<evidence type="ECO:0000256" key="1">
    <source>
        <dbReference type="SAM" id="MobiDB-lite"/>
    </source>
</evidence>
<evidence type="ECO:0000313" key="4">
    <source>
        <dbReference type="Proteomes" id="UP001291687"/>
    </source>
</evidence>
<sequence length="476" mass="54241">MIVTQEDRACNNAEPQTNKISISGNIVPSNWYHRLLRPCGKSDTTAIAILSELVFLHRYNGNTEFQLNFNYFKRKFNFGISQAKDAVIRLEQAELLKRSLRTVIVRGRRFTNEMFLVLNIENVLKLNSQDQAKKFPLSGRKEKTDSPEISSDNIDKKENNKKSRSSESSFVSNSFLENQDSPISVVTYKQRFSLASFYPLTQSDIDKMQYLCGREFSGNAINEILQSLSIKLPNHSFPHKAAFIKYMGKALAYEMRDAVKISNESFRIKGNITSEENITKAREEFLNEIENSRDTSAKMQLSRKLAGILEPSIAYDFLMSASFVDNTESLKADNFKIILRKKLTLSQSEHRLILAQVQSVYGDHINRLNITSSQDAETTDASFKQPRALQKEDTKSFEGIWGKIRQGLIDYYGSGGNAMDNAWFGKLTAEVDSNAKKLTLKAPTKFIKDWVQSNYSHLIDKLCSLHSYSLEEVRCV</sequence>